<feature type="region of interest" description="Disordered" evidence="1">
    <location>
        <begin position="1"/>
        <end position="35"/>
    </location>
</feature>
<accession>A3UAP0</accession>
<organism evidence="2 3">
    <name type="scientific">Croceibacter atlanticus (strain ATCC BAA-628 / JCM 21780 / CIP 108009 / IAM 15332 / KCTC 12090 / HTCC2559)</name>
    <dbReference type="NCBI Taxonomy" id="216432"/>
    <lineage>
        <taxon>Bacteria</taxon>
        <taxon>Pseudomonadati</taxon>
        <taxon>Bacteroidota</taxon>
        <taxon>Flavobacteriia</taxon>
        <taxon>Flavobacteriales</taxon>
        <taxon>Flavobacteriaceae</taxon>
        <taxon>Croceibacter</taxon>
    </lineage>
</organism>
<keyword evidence="3" id="KW-1185">Reference proteome</keyword>
<dbReference type="KEGG" id="cat:CA2559_12588"/>
<dbReference type="AlphaFoldDB" id="A3UAP0"/>
<evidence type="ECO:0000313" key="3">
    <source>
        <dbReference type="Proteomes" id="UP000002297"/>
    </source>
</evidence>
<proteinExistence type="predicted"/>
<dbReference type="RefSeq" id="WP_013188257.1">
    <property type="nucleotide sequence ID" value="NC_014230.1"/>
</dbReference>
<sequence length="48" mass="5574">MSKKGKIKNGKNKALHTKLLKQKKDKKREKEDARKARLKAIIKSAKEE</sequence>
<feature type="compositionally biased region" description="Basic residues" evidence="1">
    <location>
        <begin position="1"/>
        <end position="27"/>
    </location>
</feature>
<dbReference type="Proteomes" id="UP000002297">
    <property type="component" value="Chromosome"/>
</dbReference>
<dbReference type="HOGENOM" id="CLU_210278_0_0_10"/>
<gene>
    <name evidence="2" type="ordered locus">CA2559_12588</name>
</gene>
<dbReference type="EMBL" id="CP002046">
    <property type="protein sequence ID" value="EAP86876.1"/>
    <property type="molecule type" value="Genomic_DNA"/>
</dbReference>
<reference evidence="2 3" key="1">
    <citation type="journal article" date="2010" name="J. Bacteriol.">
        <title>The complete genome sequence of Croceibacter atlanticus HTCC2559T.</title>
        <authorList>
            <person name="Oh H.M."/>
            <person name="Kang I."/>
            <person name="Ferriera S."/>
            <person name="Giovannoni S.J."/>
            <person name="Cho J.C."/>
        </authorList>
    </citation>
    <scope>NUCLEOTIDE SEQUENCE [LARGE SCALE GENOMIC DNA]</scope>
    <source>
        <strain evidence="3">ATCC BAA-628 / HTCC2559 / KCTC 12090</strain>
    </source>
</reference>
<protein>
    <submittedName>
        <fullName evidence="2">Uncharacterized protein</fullName>
    </submittedName>
</protein>
<name>A3UAP0_CROAH</name>
<evidence type="ECO:0000313" key="2">
    <source>
        <dbReference type="EMBL" id="EAP86876.1"/>
    </source>
</evidence>
<dbReference type="GeneID" id="89454507"/>
<evidence type="ECO:0000256" key="1">
    <source>
        <dbReference type="SAM" id="MobiDB-lite"/>
    </source>
</evidence>